<feature type="binding site" evidence="5">
    <location>
        <position position="141"/>
    </location>
    <ligand>
        <name>N(2)-acetyl-L-ornithine</name>
        <dbReference type="ChEBI" id="CHEBI:57805"/>
    </ligand>
</feature>
<dbReference type="GO" id="GO:0003992">
    <property type="term" value="F:N2-acetyl-L-ornithine:2-oxoglutarate 5-aminotransferase activity"/>
    <property type="evidence" value="ECO:0007669"/>
    <property type="project" value="UniProtKB-UniRule"/>
</dbReference>
<keyword evidence="1 5" id="KW-0032">Aminotransferase</keyword>
<keyword evidence="2 5" id="KW-0028">Amino-acid biosynthesis</keyword>
<reference evidence="6" key="2">
    <citation type="journal article" date="2021" name="PeerJ">
        <title>Extensive microbial diversity within the chicken gut microbiome revealed by metagenomics and culture.</title>
        <authorList>
            <person name="Gilroy R."/>
            <person name="Ravi A."/>
            <person name="Getino M."/>
            <person name="Pursley I."/>
            <person name="Horton D.L."/>
            <person name="Alikhan N.F."/>
            <person name="Baker D."/>
            <person name="Gharbi K."/>
            <person name="Hall N."/>
            <person name="Watson M."/>
            <person name="Adriaenssens E.M."/>
            <person name="Foster-Nyarko E."/>
            <person name="Jarju S."/>
            <person name="Secka A."/>
            <person name="Antonio M."/>
            <person name="Oren A."/>
            <person name="Chaudhuri R.R."/>
            <person name="La Ragione R."/>
            <person name="Hildebrand F."/>
            <person name="Pallen M.J."/>
        </authorList>
    </citation>
    <scope>NUCLEOTIDE SEQUENCE</scope>
    <source>
        <strain evidence="6">ChiHcec3-6078</strain>
    </source>
</reference>
<organism evidence="6 7">
    <name type="scientific">Candidatus Allocopromorpha excrementigallinarum</name>
    <dbReference type="NCBI Taxonomy" id="2840742"/>
    <lineage>
        <taxon>Bacteria</taxon>
        <taxon>Bacillati</taxon>
        <taxon>Bacillota</taxon>
        <taxon>Clostridia</taxon>
        <taxon>Eubacteriales</taxon>
        <taxon>Eubacteriaceae</taxon>
        <taxon>Eubacteriaceae incertae sedis</taxon>
        <taxon>Candidatus Allocopromorpha</taxon>
    </lineage>
</organism>
<dbReference type="InterPro" id="IPR015422">
    <property type="entry name" value="PyrdxlP-dep_Trfase_small"/>
</dbReference>
<evidence type="ECO:0000313" key="6">
    <source>
        <dbReference type="EMBL" id="HIU25825.1"/>
    </source>
</evidence>
<dbReference type="Gene3D" id="3.90.1150.10">
    <property type="entry name" value="Aspartate Aminotransferase, domain 1"/>
    <property type="match status" value="1"/>
</dbReference>
<reference evidence="6" key="1">
    <citation type="submission" date="2020-10" db="EMBL/GenBank/DDBJ databases">
        <authorList>
            <person name="Gilroy R."/>
        </authorList>
    </citation>
    <scope>NUCLEOTIDE SEQUENCE</scope>
    <source>
        <strain evidence="6">ChiHcec3-6078</strain>
    </source>
</reference>
<dbReference type="EMBL" id="DVMP01000088">
    <property type="protein sequence ID" value="HIU25825.1"/>
    <property type="molecule type" value="Genomic_DNA"/>
</dbReference>
<feature type="binding site" evidence="5">
    <location>
        <position position="281"/>
    </location>
    <ligand>
        <name>pyridoxal 5'-phosphate</name>
        <dbReference type="ChEBI" id="CHEBI:597326"/>
    </ligand>
</feature>
<accession>A0A9D1I2N4</accession>
<dbReference type="GO" id="GO:0006526">
    <property type="term" value="P:L-arginine biosynthetic process"/>
    <property type="evidence" value="ECO:0007669"/>
    <property type="project" value="UniProtKB-UniRule"/>
</dbReference>
<dbReference type="GO" id="GO:0042802">
    <property type="term" value="F:identical protein binding"/>
    <property type="evidence" value="ECO:0007669"/>
    <property type="project" value="TreeGrafter"/>
</dbReference>
<comment type="cofactor">
    <cofactor evidence="5">
        <name>pyridoxal 5'-phosphate</name>
        <dbReference type="ChEBI" id="CHEBI:597326"/>
    </cofactor>
    <text evidence="5">Binds 1 pyridoxal phosphate per subunit.</text>
</comment>
<dbReference type="HAMAP" id="MF_01107">
    <property type="entry name" value="ArgD_aminotrans_3"/>
    <property type="match status" value="1"/>
</dbReference>
<dbReference type="InterPro" id="IPR015424">
    <property type="entry name" value="PyrdxlP-dep_Trfase"/>
</dbReference>
<name>A0A9D1I2N4_9FIRM</name>
<comment type="pathway">
    <text evidence="5">Amino-acid biosynthesis; L-arginine biosynthesis; N(2)-acetyl-L-ornithine from L-glutamate: step 4/4.</text>
</comment>
<evidence type="ECO:0000256" key="3">
    <source>
        <dbReference type="ARBA" id="ARBA00022679"/>
    </source>
</evidence>
<dbReference type="CDD" id="cd00610">
    <property type="entry name" value="OAT_like"/>
    <property type="match status" value="1"/>
</dbReference>
<dbReference type="Gene3D" id="3.40.640.10">
    <property type="entry name" value="Type I PLP-dependent aspartate aminotransferase-like (Major domain)"/>
    <property type="match status" value="1"/>
</dbReference>
<feature type="binding site" evidence="5">
    <location>
        <position position="138"/>
    </location>
    <ligand>
        <name>pyridoxal 5'-phosphate</name>
        <dbReference type="ChEBI" id="CHEBI:597326"/>
    </ligand>
</feature>
<comment type="subcellular location">
    <subcellularLocation>
        <location evidence="5">Cytoplasm</location>
    </subcellularLocation>
</comment>
<feature type="binding site" evidence="5">
    <location>
        <position position="280"/>
    </location>
    <ligand>
        <name>N(2)-acetyl-L-ornithine</name>
        <dbReference type="ChEBI" id="CHEBI:57805"/>
    </ligand>
</feature>
<comment type="similarity">
    <text evidence="5">Belongs to the class-III pyridoxal-phosphate-dependent aminotransferase family. ArgD subfamily.</text>
</comment>
<evidence type="ECO:0000256" key="2">
    <source>
        <dbReference type="ARBA" id="ARBA00022605"/>
    </source>
</evidence>
<dbReference type="NCBIfam" id="NF002325">
    <property type="entry name" value="PRK01278.1"/>
    <property type="match status" value="1"/>
</dbReference>
<keyword evidence="3 5" id="KW-0808">Transferase</keyword>
<comment type="subunit">
    <text evidence="5">Homodimer.</text>
</comment>
<dbReference type="EC" id="2.6.1.11" evidence="5"/>
<dbReference type="InterPro" id="IPR005814">
    <property type="entry name" value="Aminotrans_3"/>
</dbReference>
<dbReference type="InterPro" id="IPR004636">
    <property type="entry name" value="AcOrn/SuccOrn_fam"/>
</dbReference>
<dbReference type="AlphaFoldDB" id="A0A9D1I2N4"/>
<dbReference type="NCBIfam" id="TIGR00707">
    <property type="entry name" value="argD"/>
    <property type="match status" value="1"/>
</dbReference>
<dbReference type="InterPro" id="IPR049704">
    <property type="entry name" value="Aminotrans_3_PPA_site"/>
</dbReference>
<protein>
    <recommendedName>
        <fullName evidence="5">Acetylornithine aminotransferase</fullName>
        <shortName evidence="5">ACOAT</shortName>
        <ecNumber evidence="5">2.6.1.11</ecNumber>
    </recommendedName>
</protein>
<dbReference type="PROSITE" id="PS00600">
    <property type="entry name" value="AA_TRANSFER_CLASS_3"/>
    <property type="match status" value="1"/>
</dbReference>
<evidence type="ECO:0000256" key="4">
    <source>
        <dbReference type="ARBA" id="ARBA00022898"/>
    </source>
</evidence>
<evidence type="ECO:0000256" key="5">
    <source>
        <dbReference type="HAMAP-Rule" id="MF_01107"/>
    </source>
</evidence>
<comment type="caution">
    <text evidence="6">The sequence shown here is derived from an EMBL/GenBank/DDBJ whole genome shotgun (WGS) entry which is preliminary data.</text>
</comment>
<dbReference type="SUPFAM" id="SSF53383">
    <property type="entry name" value="PLP-dependent transferases"/>
    <property type="match status" value="1"/>
</dbReference>
<keyword evidence="5" id="KW-0963">Cytoplasm</keyword>
<keyword evidence="4 5" id="KW-0663">Pyridoxal phosphate</keyword>
<feature type="modified residue" description="N6-(pyridoxal phosphate)lysine" evidence="5">
    <location>
        <position position="252"/>
    </location>
</feature>
<evidence type="ECO:0000313" key="7">
    <source>
        <dbReference type="Proteomes" id="UP000824090"/>
    </source>
</evidence>
<comment type="catalytic activity">
    <reaction evidence="5">
        <text>N(2)-acetyl-L-ornithine + 2-oxoglutarate = N-acetyl-L-glutamate 5-semialdehyde + L-glutamate</text>
        <dbReference type="Rhea" id="RHEA:18049"/>
        <dbReference type="ChEBI" id="CHEBI:16810"/>
        <dbReference type="ChEBI" id="CHEBI:29123"/>
        <dbReference type="ChEBI" id="CHEBI:29985"/>
        <dbReference type="ChEBI" id="CHEBI:57805"/>
        <dbReference type="EC" id="2.6.1.11"/>
    </reaction>
</comment>
<evidence type="ECO:0000256" key="1">
    <source>
        <dbReference type="ARBA" id="ARBA00022576"/>
    </source>
</evidence>
<dbReference type="Pfam" id="PF00202">
    <property type="entry name" value="Aminotran_3"/>
    <property type="match status" value="1"/>
</dbReference>
<comment type="miscellaneous">
    <text evidence="5">May also have succinyldiaminopimelate aminotransferase activity, thus carrying out the corresponding step in lysine biosynthesis.</text>
</comment>
<dbReference type="PANTHER" id="PTHR11986">
    <property type="entry name" value="AMINOTRANSFERASE CLASS III"/>
    <property type="match status" value="1"/>
</dbReference>
<dbReference type="Proteomes" id="UP000824090">
    <property type="component" value="Unassembled WGS sequence"/>
</dbReference>
<dbReference type="PANTHER" id="PTHR11986:SF79">
    <property type="entry name" value="ACETYLORNITHINE AMINOTRANSFERASE, MITOCHONDRIAL"/>
    <property type="match status" value="1"/>
</dbReference>
<dbReference type="GO" id="GO:0030170">
    <property type="term" value="F:pyridoxal phosphate binding"/>
    <property type="evidence" value="ECO:0007669"/>
    <property type="project" value="InterPro"/>
</dbReference>
<dbReference type="GO" id="GO:0005737">
    <property type="term" value="C:cytoplasm"/>
    <property type="evidence" value="ECO:0007669"/>
    <property type="project" value="UniProtKB-SubCell"/>
</dbReference>
<feature type="binding site" evidence="5">
    <location>
        <begin position="105"/>
        <end position="106"/>
    </location>
    <ligand>
        <name>pyridoxal 5'-phosphate</name>
        <dbReference type="ChEBI" id="CHEBI:597326"/>
    </ligand>
</feature>
<gene>
    <name evidence="5" type="primary">argD</name>
    <name evidence="6" type="ORF">IAC50_04955</name>
</gene>
<dbReference type="FunFam" id="3.40.640.10:FF:000004">
    <property type="entry name" value="Acetylornithine aminotransferase"/>
    <property type="match status" value="1"/>
</dbReference>
<sequence length="389" mass="42416">MNITEIKKLDKERIVPTYARYDMVAEKGAGACCWSKEGKKYIDFTAGIGVNCLGFCDRGWIEAVTEQLGKLQHVSNLFYTEPQVKVAEMLTERSGMAKVFFGNSGAEANEAAIKTARKYGFMKKGEKAYKIITLENSFHGRTMAAITATGQEHYHKFFTPFLEGFEYCPANDGEAMERLADENTCAIMMEMVQGEGGVVPLEAEFVKKAEKICREKGILLIADEVQTGIGRTGKLFAYEHFGIQPDIVTFAKGIGGGLPIGGALFGEKCCDTLQPGDHGTTYGGNPVACAGAVEVLKRMDGAFLAEVEKKGSYIKEKLQAIPKVKKVTGMGMMLGVEIEGKKAADAVAESLEKGLMILTAKDRVRLLPPLTITFEEIDEGIEILKSVLK</sequence>
<dbReference type="InterPro" id="IPR015421">
    <property type="entry name" value="PyrdxlP-dep_Trfase_major"/>
</dbReference>
<proteinExistence type="inferred from homology"/>
<keyword evidence="5" id="KW-0055">Arginine biosynthesis</keyword>
<dbReference type="InterPro" id="IPR050103">
    <property type="entry name" value="Class-III_PLP-dep_AT"/>
</dbReference>
<feature type="binding site" evidence="5">
    <location>
        <begin position="223"/>
        <end position="226"/>
    </location>
    <ligand>
        <name>pyridoxal 5'-phosphate</name>
        <dbReference type="ChEBI" id="CHEBI:597326"/>
    </ligand>
</feature>